<gene>
    <name evidence="1" type="ORF">L6164_034114</name>
</gene>
<keyword evidence="2" id="KW-1185">Reference proteome</keyword>
<name>A0ACB9KUN7_BAUVA</name>
<dbReference type="Proteomes" id="UP000828941">
    <property type="component" value="Chromosome 13"/>
</dbReference>
<dbReference type="EMBL" id="CM039438">
    <property type="protein sequence ID" value="KAI4300778.1"/>
    <property type="molecule type" value="Genomic_DNA"/>
</dbReference>
<proteinExistence type="predicted"/>
<reference evidence="1 2" key="1">
    <citation type="journal article" date="2022" name="DNA Res.">
        <title>Chromosomal-level genome assembly of the orchid tree Bauhinia variegata (Leguminosae; Cercidoideae) supports the allotetraploid origin hypothesis of Bauhinia.</title>
        <authorList>
            <person name="Zhong Y."/>
            <person name="Chen Y."/>
            <person name="Zheng D."/>
            <person name="Pang J."/>
            <person name="Liu Y."/>
            <person name="Luo S."/>
            <person name="Meng S."/>
            <person name="Qian L."/>
            <person name="Wei D."/>
            <person name="Dai S."/>
            <person name="Zhou R."/>
        </authorList>
    </citation>
    <scope>NUCLEOTIDE SEQUENCE [LARGE SCALE GENOMIC DNA]</scope>
    <source>
        <strain evidence="1">BV-YZ2020</strain>
    </source>
</reference>
<evidence type="ECO:0000313" key="2">
    <source>
        <dbReference type="Proteomes" id="UP000828941"/>
    </source>
</evidence>
<accession>A0ACB9KUN7</accession>
<protein>
    <submittedName>
        <fullName evidence="1">Uncharacterized protein</fullName>
    </submittedName>
</protein>
<sequence>MGKLTIMALQRHYLLPFFFIIISFVASRCTNLQQEDPLYLSVDDLSSNDDGGTFKNLIKQSTDVLTLKSFGKLGNKSSSLKTVNVDDYGAEGDSKTDDTKAFEKAWEEACSSEEPVKLVVPEKSYLLMPTRFSGPCESNIDVQISGCLEASDDPSDYSEDRYHWIIFDGIENLSVQGGGTIHGNGNRWWKNSCKRSKKKSCKHAPTAVTFYKCKDLLVRNLTFKDAQQMHVSFQHSTNVKVSGLTVTAPGDSPNTDGIHVTNTENIQISSSTIATGDDCISIVSGSKNVQATNITCGPGHGISIGSLGKGKSKDIVSDVTVDGAKFSGTSNGVRIKTWQGGSGSVTNIKFQNIEMDNATNPIIINQYYCDQKKPCKEEHSAVQIMNVTYRNIKGTSAHDVAVKFDCSKHFPCQGIVLQEIGLQRQGGEAAEAYCKNVQFSYIGDVFPRCPEGGLKIFLQTILSWFDHKVPCKIQ</sequence>
<evidence type="ECO:0000313" key="1">
    <source>
        <dbReference type="EMBL" id="KAI4300778.1"/>
    </source>
</evidence>
<comment type="caution">
    <text evidence="1">The sequence shown here is derived from an EMBL/GenBank/DDBJ whole genome shotgun (WGS) entry which is preliminary data.</text>
</comment>
<organism evidence="1 2">
    <name type="scientific">Bauhinia variegata</name>
    <name type="common">Purple orchid tree</name>
    <name type="synonym">Phanera variegata</name>
    <dbReference type="NCBI Taxonomy" id="167791"/>
    <lineage>
        <taxon>Eukaryota</taxon>
        <taxon>Viridiplantae</taxon>
        <taxon>Streptophyta</taxon>
        <taxon>Embryophyta</taxon>
        <taxon>Tracheophyta</taxon>
        <taxon>Spermatophyta</taxon>
        <taxon>Magnoliopsida</taxon>
        <taxon>eudicotyledons</taxon>
        <taxon>Gunneridae</taxon>
        <taxon>Pentapetalae</taxon>
        <taxon>rosids</taxon>
        <taxon>fabids</taxon>
        <taxon>Fabales</taxon>
        <taxon>Fabaceae</taxon>
        <taxon>Cercidoideae</taxon>
        <taxon>Cercideae</taxon>
        <taxon>Bauhiniinae</taxon>
        <taxon>Bauhinia</taxon>
    </lineage>
</organism>